<protein>
    <submittedName>
        <fullName evidence="1">Membrane-associated guanylate kinase, WW and PDZ domain-containing protein 1</fullName>
    </submittedName>
</protein>
<accession>M7BPK7</accession>
<evidence type="ECO:0000313" key="1">
    <source>
        <dbReference type="EMBL" id="EMP30112.1"/>
    </source>
</evidence>
<proteinExistence type="predicted"/>
<organism evidence="1 2">
    <name type="scientific">Chelonia mydas</name>
    <name type="common">Green sea-turtle</name>
    <name type="synonym">Chelonia agassizi</name>
    <dbReference type="NCBI Taxonomy" id="8469"/>
    <lineage>
        <taxon>Eukaryota</taxon>
        <taxon>Metazoa</taxon>
        <taxon>Chordata</taxon>
        <taxon>Craniata</taxon>
        <taxon>Vertebrata</taxon>
        <taxon>Euteleostomi</taxon>
        <taxon>Archelosauria</taxon>
        <taxon>Testudinata</taxon>
        <taxon>Testudines</taxon>
        <taxon>Cryptodira</taxon>
        <taxon>Durocryptodira</taxon>
        <taxon>Americhelydia</taxon>
        <taxon>Chelonioidea</taxon>
        <taxon>Cheloniidae</taxon>
        <taxon>Chelonia</taxon>
    </lineage>
</organism>
<keyword evidence="1" id="KW-0418">Kinase</keyword>
<dbReference type="PANTHER" id="PTHR10316:SF12">
    <property type="entry name" value="MEMBRANE-ASSOCIATED GUANYLATE KINASE, WW AND PDZ DOMAIN-CONTAINING PROTEIN 1"/>
    <property type="match status" value="1"/>
</dbReference>
<sequence>MGCCLVELAMRMSIHRNLNDSQIKRSRLNKDLRHYLNQRFQKGSPDHELQQTIRDNLYRHAVPFTLIKAQTANPLFVMVHSCDFEWTTHLTSSDALDQRIQNKPNDILDAP</sequence>
<dbReference type="GO" id="GO:0016301">
    <property type="term" value="F:kinase activity"/>
    <property type="evidence" value="ECO:0007669"/>
    <property type="project" value="UniProtKB-KW"/>
</dbReference>
<dbReference type="GO" id="GO:0005911">
    <property type="term" value="C:cell-cell junction"/>
    <property type="evidence" value="ECO:0007669"/>
    <property type="project" value="TreeGrafter"/>
</dbReference>
<dbReference type="AlphaFoldDB" id="M7BPK7"/>
<name>M7BPK7_CHEMY</name>
<dbReference type="EMBL" id="KB552014">
    <property type="protein sequence ID" value="EMP30112.1"/>
    <property type="molecule type" value="Genomic_DNA"/>
</dbReference>
<keyword evidence="1" id="KW-0808">Transferase</keyword>
<keyword evidence="2" id="KW-1185">Reference proteome</keyword>
<evidence type="ECO:0000313" key="2">
    <source>
        <dbReference type="Proteomes" id="UP000031443"/>
    </source>
</evidence>
<gene>
    <name evidence="1" type="ORF">UY3_12813</name>
</gene>
<dbReference type="Proteomes" id="UP000031443">
    <property type="component" value="Unassembled WGS sequence"/>
</dbReference>
<dbReference type="GO" id="GO:0007165">
    <property type="term" value="P:signal transduction"/>
    <property type="evidence" value="ECO:0007669"/>
    <property type="project" value="TreeGrafter"/>
</dbReference>
<dbReference type="PANTHER" id="PTHR10316">
    <property type="entry name" value="MEMBRANE ASSOCIATED GUANYLATE KINASE-RELATED"/>
    <property type="match status" value="1"/>
</dbReference>
<dbReference type="GO" id="GO:0005737">
    <property type="term" value="C:cytoplasm"/>
    <property type="evidence" value="ECO:0007669"/>
    <property type="project" value="TreeGrafter"/>
</dbReference>
<reference evidence="2" key="1">
    <citation type="journal article" date="2013" name="Nat. Genet.">
        <title>The draft genomes of soft-shell turtle and green sea turtle yield insights into the development and evolution of the turtle-specific body plan.</title>
        <authorList>
            <person name="Wang Z."/>
            <person name="Pascual-Anaya J."/>
            <person name="Zadissa A."/>
            <person name="Li W."/>
            <person name="Niimura Y."/>
            <person name="Huang Z."/>
            <person name="Li C."/>
            <person name="White S."/>
            <person name="Xiong Z."/>
            <person name="Fang D."/>
            <person name="Wang B."/>
            <person name="Ming Y."/>
            <person name="Chen Y."/>
            <person name="Zheng Y."/>
            <person name="Kuraku S."/>
            <person name="Pignatelli M."/>
            <person name="Herrero J."/>
            <person name="Beal K."/>
            <person name="Nozawa M."/>
            <person name="Li Q."/>
            <person name="Wang J."/>
            <person name="Zhang H."/>
            <person name="Yu L."/>
            <person name="Shigenobu S."/>
            <person name="Wang J."/>
            <person name="Liu J."/>
            <person name="Flicek P."/>
            <person name="Searle S."/>
            <person name="Wang J."/>
            <person name="Kuratani S."/>
            <person name="Yin Y."/>
            <person name="Aken B."/>
            <person name="Zhang G."/>
            <person name="Irie N."/>
        </authorList>
    </citation>
    <scope>NUCLEOTIDE SEQUENCE [LARGE SCALE GENOMIC DNA]</scope>
</reference>